<evidence type="ECO:0000313" key="8">
    <source>
        <dbReference type="Proteomes" id="UP000310685"/>
    </source>
</evidence>
<evidence type="ECO:0000313" key="7">
    <source>
        <dbReference type="Proteomes" id="UP000307169"/>
    </source>
</evidence>
<dbReference type="InterPro" id="IPR019775">
    <property type="entry name" value="WD40_repeat_CS"/>
</dbReference>
<dbReference type="InterPro" id="IPR045159">
    <property type="entry name" value="DCAF7-like"/>
</dbReference>
<dbReference type="InterPro" id="IPR036322">
    <property type="entry name" value="WD40_repeat_dom_sf"/>
</dbReference>
<dbReference type="Gene3D" id="2.130.10.10">
    <property type="entry name" value="YVTN repeat-like/Quinoprotein amine dehydrogenase"/>
    <property type="match status" value="1"/>
</dbReference>
<dbReference type="Proteomes" id="UP000310685">
    <property type="component" value="Unassembled WGS sequence"/>
</dbReference>
<dbReference type="Pfam" id="PF00400">
    <property type="entry name" value="WD40"/>
    <property type="match status" value="2"/>
</dbReference>
<evidence type="ECO:0000256" key="2">
    <source>
        <dbReference type="ARBA" id="ARBA00022737"/>
    </source>
</evidence>
<dbReference type="PANTHER" id="PTHR19919">
    <property type="entry name" value="WD REPEAT CONTAINING PROTEIN"/>
    <property type="match status" value="1"/>
</dbReference>
<keyword evidence="1 3" id="KW-0853">WD repeat</keyword>
<dbReference type="EMBL" id="SPRX01000009">
    <property type="protein sequence ID" value="TIC67914.1"/>
    <property type="molecule type" value="Genomic_DNA"/>
</dbReference>
<dbReference type="EMBL" id="SPRC01000020">
    <property type="protein sequence ID" value="TIB79884.1"/>
    <property type="molecule type" value="Genomic_DNA"/>
</dbReference>
<dbReference type="PROSITE" id="PS00678">
    <property type="entry name" value="WD_REPEATS_1"/>
    <property type="match status" value="2"/>
</dbReference>
<evidence type="ECO:0000313" key="9">
    <source>
        <dbReference type="Proteomes" id="UP000310708"/>
    </source>
</evidence>
<evidence type="ECO:0000313" key="4">
    <source>
        <dbReference type="EMBL" id="TIB79884.1"/>
    </source>
</evidence>
<evidence type="ECO:0000256" key="1">
    <source>
        <dbReference type="ARBA" id="ARBA00022574"/>
    </source>
</evidence>
<sequence>MASTLSYNAPFPVAAMAWANTSGPQQYLQSPNVLQRPTPVAHSPESSFRLAIGSFVEDYSNQIQVIGLNSGLPLTDPDVPPIGYDGSDFNVLASTHHGYPATKIAWEPSTSSPHSPLKRSKSELIASSSDVLKIWEYNQESNLEANSGFIHTKNGTNTPGSLNLISQLTPKTPGTAAPLTSFSWNETIPSRIVTCSIDTTCTVWDLDTRTAITQLIAHDREVYDVQWLPRSSDIFVSVGADGSLRAFDLRSLEHSTILYETTPPTTSSDKKRSNSPLLRLEFNPHDSNYLATFKHGSGEINILDMRSPGAPVTNIKGHNGNISSISWKSDGSLLATGSDDRTVQVWDINKSKRSNNSSSKANVVTESIANHKSAYQVHSIEWSKRKNSNWIAMASNYQIKLLKL</sequence>
<dbReference type="Proteomes" id="UP000310708">
    <property type="component" value="Unassembled WGS sequence"/>
</dbReference>
<dbReference type="InterPro" id="IPR001680">
    <property type="entry name" value="WD40_rpt"/>
</dbReference>
<organism evidence="4 8">
    <name type="scientific">Wallemia mellicola</name>
    <dbReference type="NCBI Taxonomy" id="1708541"/>
    <lineage>
        <taxon>Eukaryota</taxon>
        <taxon>Fungi</taxon>
        <taxon>Dikarya</taxon>
        <taxon>Basidiomycota</taxon>
        <taxon>Wallemiomycotina</taxon>
        <taxon>Wallemiomycetes</taxon>
        <taxon>Wallemiales</taxon>
        <taxon>Wallemiaceae</taxon>
        <taxon>Wallemia</taxon>
    </lineage>
</organism>
<name>A0A4T0MAB2_9BASI</name>
<dbReference type="OMA" id="TIAMDAC"/>
<proteinExistence type="predicted"/>
<dbReference type="AlphaFoldDB" id="A0A4T0MAB2"/>
<dbReference type="SMART" id="SM00320">
    <property type="entry name" value="WD40"/>
    <property type="match status" value="5"/>
</dbReference>
<feature type="repeat" description="WD" evidence="3">
    <location>
        <begin position="172"/>
        <end position="214"/>
    </location>
</feature>
<feature type="repeat" description="WD" evidence="3">
    <location>
        <begin position="315"/>
        <end position="356"/>
    </location>
</feature>
<dbReference type="InterPro" id="IPR015943">
    <property type="entry name" value="WD40/YVTN_repeat-like_dom_sf"/>
</dbReference>
<evidence type="ECO:0000256" key="3">
    <source>
        <dbReference type="PROSITE-ProRule" id="PRU00221"/>
    </source>
</evidence>
<dbReference type="EMBL" id="SPRH01000010">
    <property type="protein sequence ID" value="TIC02763.1"/>
    <property type="molecule type" value="Genomic_DNA"/>
</dbReference>
<evidence type="ECO:0000313" key="5">
    <source>
        <dbReference type="EMBL" id="TIC02763.1"/>
    </source>
</evidence>
<reference evidence="7 8" key="1">
    <citation type="submission" date="2019-03" db="EMBL/GenBank/DDBJ databases">
        <title>Sequencing 25 genomes of Wallemia mellicola.</title>
        <authorList>
            <person name="Gostincar C."/>
        </authorList>
    </citation>
    <scope>NUCLEOTIDE SEQUENCE [LARGE SCALE GENOMIC DNA]</scope>
    <source>
        <strain evidence="5 7">EXF-1262</strain>
        <strain evidence="4 8">EXF-6152</strain>
        <strain evidence="6 9">EXF-757</strain>
    </source>
</reference>
<evidence type="ECO:0000313" key="6">
    <source>
        <dbReference type="EMBL" id="TIC67914.1"/>
    </source>
</evidence>
<keyword evidence="2" id="KW-0677">Repeat</keyword>
<dbReference type="PROSITE" id="PS50082">
    <property type="entry name" value="WD_REPEATS_2"/>
    <property type="match status" value="3"/>
</dbReference>
<accession>A0A4T0MAB2</accession>
<feature type="repeat" description="WD" evidence="3">
    <location>
        <begin position="215"/>
        <end position="257"/>
    </location>
</feature>
<dbReference type="PROSITE" id="PS50294">
    <property type="entry name" value="WD_REPEATS_REGION"/>
    <property type="match status" value="1"/>
</dbReference>
<dbReference type="SUPFAM" id="SSF50978">
    <property type="entry name" value="WD40 repeat-like"/>
    <property type="match status" value="1"/>
</dbReference>
<comment type="caution">
    <text evidence="4">The sequence shown here is derived from an EMBL/GenBank/DDBJ whole genome shotgun (WGS) entry which is preliminary data.</text>
</comment>
<dbReference type="Proteomes" id="UP000307169">
    <property type="component" value="Unassembled WGS sequence"/>
</dbReference>
<gene>
    <name evidence="6" type="ORF">E3Q01_01093</name>
    <name evidence="5" type="ORF">E3Q17_01265</name>
    <name evidence="4" type="ORF">E3Q22_02252</name>
</gene>
<protein>
    <submittedName>
        <fullName evidence="4">WD40 repeat-like protein</fullName>
    </submittedName>
</protein>